<gene>
    <name evidence="1" type="ORF">KY290_012985</name>
</gene>
<sequence length="101" mass="11417">MSNRLLFRRLRNLLAISVSSPYFYDFNALLEILGLECFRLGAFSDIIEGGRQSIVAWSLLEILFRVDTPPSNLAKWAVGTPGVGWLAWQGCPWEWAGWLGD</sequence>
<dbReference type="EMBL" id="JAIVGD010000011">
    <property type="protein sequence ID" value="KAH0769004.1"/>
    <property type="molecule type" value="Genomic_DNA"/>
</dbReference>
<evidence type="ECO:0000313" key="2">
    <source>
        <dbReference type="Proteomes" id="UP000826656"/>
    </source>
</evidence>
<keyword evidence="2" id="KW-1185">Reference proteome</keyword>
<organism evidence="1 2">
    <name type="scientific">Solanum tuberosum</name>
    <name type="common">Potato</name>
    <dbReference type="NCBI Taxonomy" id="4113"/>
    <lineage>
        <taxon>Eukaryota</taxon>
        <taxon>Viridiplantae</taxon>
        <taxon>Streptophyta</taxon>
        <taxon>Embryophyta</taxon>
        <taxon>Tracheophyta</taxon>
        <taxon>Spermatophyta</taxon>
        <taxon>Magnoliopsida</taxon>
        <taxon>eudicotyledons</taxon>
        <taxon>Gunneridae</taxon>
        <taxon>Pentapetalae</taxon>
        <taxon>asterids</taxon>
        <taxon>lamiids</taxon>
        <taxon>Solanales</taxon>
        <taxon>Solanaceae</taxon>
        <taxon>Solanoideae</taxon>
        <taxon>Solaneae</taxon>
        <taxon>Solanum</taxon>
    </lineage>
</organism>
<reference evidence="1 2" key="1">
    <citation type="journal article" date="2021" name="bioRxiv">
        <title>Chromosome-scale and haplotype-resolved genome assembly of a tetraploid potato cultivar.</title>
        <authorList>
            <person name="Sun H."/>
            <person name="Jiao W.-B."/>
            <person name="Krause K."/>
            <person name="Campoy J.A."/>
            <person name="Goel M."/>
            <person name="Folz-Donahue K."/>
            <person name="Kukat C."/>
            <person name="Huettel B."/>
            <person name="Schneeberger K."/>
        </authorList>
    </citation>
    <scope>NUCLEOTIDE SEQUENCE [LARGE SCALE GENOMIC DNA]</scope>
    <source>
        <strain evidence="1">SolTubOtavaFocal</strain>
        <tissue evidence="1">Leaves</tissue>
    </source>
</reference>
<dbReference type="Proteomes" id="UP000826656">
    <property type="component" value="Unassembled WGS sequence"/>
</dbReference>
<protein>
    <submittedName>
        <fullName evidence="1">Uncharacterized protein</fullName>
    </submittedName>
</protein>
<comment type="caution">
    <text evidence="1">The sequence shown here is derived from an EMBL/GenBank/DDBJ whole genome shotgun (WGS) entry which is preliminary data.</text>
</comment>
<accession>A0ABQ7VMN1</accession>
<name>A0ABQ7VMN1_SOLTU</name>
<evidence type="ECO:0000313" key="1">
    <source>
        <dbReference type="EMBL" id="KAH0769004.1"/>
    </source>
</evidence>
<proteinExistence type="predicted"/>